<dbReference type="GeneID" id="5982515"/>
<dbReference type="EMBL" id="CH445362">
    <property type="protein sequence ID" value="EAT77105.2"/>
    <property type="molecule type" value="Genomic_DNA"/>
</dbReference>
<evidence type="ECO:0000256" key="4">
    <source>
        <dbReference type="ARBA" id="ARBA00022792"/>
    </source>
</evidence>
<dbReference type="RefSeq" id="XP_001805586.1">
    <property type="nucleotide sequence ID" value="XM_001805534.1"/>
</dbReference>
<keyword evidence="4" id="KW-0496">Mitochondrion</keyword>
<gene>
    <name evidence="9" type="ORF">SNOG_15440</name>
</gene>
<proteinExistence type="inferred from homology"/>
<feature type="compositionally biased region" description="Polar residues" evidence="7">
    <location>
        <begin position="525"/>
        <end position="537"/>
    </location>
</feature>
<dbReference type="AlphaFoldDB" id="Q0TY95"/>
<dbReference type="Pfam" id="PF07890">
    <property type="entry name" value="Rrp15p"/>
    <property type="match status" value="1"/>
</dbReference>
<evidence type="ECO:0000256" key="3">
    <source>
        <dbReference type="ARBA" id="ARBA00022692"/>
    </source>
</evidence>
<feature type="compositionally biased region" description="Basic and acidic residues" evidence="7">
    <location>
        <begin position="41"/>
        <end position="56"/>
    </location>
</feature>
<dbReference type="eggNOG" id="KOG2974">
    <property type="taxonomic scope" value="Eukaryota"/>
</dbReference>
<dbReference type="InterPro" id="IPR012459">
    <property type="entry name" value="Rrp15"/>
</dbReference>
<dbReference type="Proteomes" id="UP000001055">
    <property type="component" value="Unassembled WGS sequence"/>
</dbReference>
<dbReference type="SUPFAM" id="SSF103506">
    <property type="entry name" value="Mitochondrial carrier"/>
    <property type="match status" value="1"/>
</dbReference>
<evidence type="ECO:0000256" key="2">
    <source>
        <dbReference type="ARBA" id="ARBA00007462"/>
    </source>
</evidence>
<feature type="region of interest" description="Disordered" evidence="7">
    <location>
        <begin position="1"/>
        <end position="178"/>
    </location>
</feature>
<evidence type="ECO:0000256" key="5">
    <source>
        <dbReference type="ARBA" id="ARBA00022989"/>
    </source>
</evidence>
<comment type="subcellular location">
    <subcellularLocation>
        <location evidence="1">Membrane</location>
    </subcellularLocation>
</comment>
<name>Q0TY95_PHANO</name>
<dbReference type="VEuPathDB" id="FungiDB:JI435_309310"/>
<dbReference type="STRING" id="321614.Q0TY95"/>
<dbReference type="VEuPathDB" id="FungiDB:JI435_154400"/>
<dbReference type="InParanoid" id="Q0TY95"/>
<dbReference type="GO" id="GO:0000470">
    <property type="term" value="P:maturation of LSU-rRNA"/>
    <property type="evidence" value="ECO:0000318"/>
    <property type="project" value="GO_Central"/>
</dbReference>
<evidence type="ECO:0000313" key="10">
    <source>
        <dbReference type="Proteomes" id="UP000001055"/>
    </source>
</evidence>
<feature type="transmembrane region" description="Helical" evidence="8">
    <location>
        <begin position="767"/>
        <end position="787"/>
    </location>
</feature>
<dbReference type="Gene3D" id="1.50.40.10">
    <property type="entry name" value="Mitochondrial carrier domain"/>
    <property type="match status" value="1"/>
</dbReference>
<protein>
    <recommendedName>
        <fullName evidence="11">Rrp15p-domain-containing protein</fullName>
    </recommendedName>
</protein>
<dbReference type="KEGG" id="pno:SNOG_15440"/>
<dbReference type="HOGENOM" id="CLU_298982_0_0_1"/>
<accession>Q0TY95</accession>
<comment type="similarity">
    <text evidence="2">Belongs to the RRP15 family.</text>
</comment>
<dbReference type="GO" id="GO:0000460">
    <property type="term" value="P:maturation of 5.8S rRNA"/>
    <property type="evidence" value="ECO:0000318"/>
    <property type="project" value="GO_Central"/>
</dbReference>
<dbReference type="GO" id="GO:0030687">
    <property type="term" value="C:preribosome, large subunit precursor"/>
    <property type="evidence" value="ECO:0000318"/>
    <property type="project" value="GO_Central"/>
</dbReference>
<evidence type="ECO:0000313" key="9">
    <source>
        <dbReference type="EMBL" id="EAT77105.2"/>
    </source>
</evidence>
<feature type="compositionally biased region" description="Low complexity" evidence="7">
    <location>
        <begin position="95"/>
        <end position="108"/>
    </location>
</feature>
<feature type="compositionally biased region" description="Basic residues" evidence="7">
    <location>
        <begin position="18"/>
        <end position="32"/>
    </location>
</feature>
<evidence type="ECO:0000256" key="7">
    <source>
        <dbReference type="SAM" id="MobiDB-lite"/>
    </source>
</evidence>
<sequence>MVNTSLKRRRTEDQLRGKVPKKEKKKVKKQKYYHSSSEDEGGARDAPLDYKSARAEESDDEPFEPTGANATLPKSKDSPKPKKKAVKEAAKPALEETTTPVEAAPTKATPKHSLKLPVKSALKKTAPVKELEDGDEVDDSPGDDEDESEMEVDEFDVEDSESDASDTSTVAARKVRKRNDPEAFATSISKILNTKLTTTKRTEPILSRSKDAQTANKEIADSKLTEKARRQVVVEKKQALEKGRVKDVLGLNDTATSTAETTAAEKALRRTAQKGVIKLFNAVRAAQVKGEMAEKEAKAHNVVGLDKREEKVKEMSKQGFLDMITGGTAKEGSPHHQSIQLLAHHNLTPQPTRLRQPKRQIQHVVLVVVGLLHLLVHALVLDDDVARRTRAGPPACALHFEVVRLGDVEQVGAVGDGEGVGLRVFVDEGYFASGGAVVSVLENWRVWRSCSVDLGDFEDIRLLGEGALARGDGYAKPFALLENFRRLDDAHVDFDEHASLDLRTLTQARRDAMMCEKVKGKQPQGKESQTSGATSSPRMPKPSLGSQARDILSDLDYDSYFPDTSPTVAGHAKKLLDQALWNYTSVLLAQPFEVAKTILQIHEASGQLPALNRLKTEEWGARSRPDSFHSGKYEDVSLSIWGLLHFDGPETRTACLLAVGCAVTVADKTLATTEESVTLGNTHTRTPAGTPQARPQARGFVIGGDCSAVAEGVGATNVSFIYNFLLKTTESWFRSAISAILNVPDPGLVSSASGIGGLDIIDSPSPLMSLGVAVAATAIAAIILAPIDLIRTRLIVTPISSQPRSIYPCLSLLPSWSVSPRLLPATLLHACVPTLVSSSTPLILRSTLSIDPILTPTTYSFGTFLSSTAELFLRLPLETVLRRGQVAVLRDDETERVNLAYHTTSRQKSPAYEADDASFKTIVEPGPYRGVLGSMWFIAREEGISVSTPDAAKAASAKAMGFERPSRMRKGQGVHGLWRGWRVGVWGLVGIWGAAAMGGGGGEF</sequence>
<evidence type="ECO:0000256" key="1">
    <source>
        <dbReference type="ARBA" id="ARBA00004370"/>
    </source>
</evidence>
<dbReference type="InterPro" id="IPR023395">
    <property type="entry name" value="MCP_dom_sf"/>
</dbReference>
<feature type="region of interest" description="Disordered" evidence="7">
    <location>
        <begin position="516"/>
        <end position="545"/>
    </location>
</feature>
<feature type="compositionally biased region" description="Basic and acidic residues" evidence="7">
    <location>
        <begin position="74"/>
        <end position="94"/>
    </location>
</feature>
<keyword evidence="4" id="KW-0999">Mitochondrion inner membrane</keyword>
<keyword evidence="3 8" id="KW-0812">Transmembrane</keyword>
<feature type="compositionally biased region" description="Acidic residues" evidence="7">
    <location>
        <begin position="132"/>
        <end position="164"/>
    </location>
</feature>
<keyword evidence="6 8" id="KW-0472">Membrane</keyword>
<evidence type="ECO:0000256" key="6">
    <source>
        <dbReference type="ARBA" id="ARBA00023136"/>
    </source>
</evidence>
<evidence type="ECO:0008006" key="11">
    <source>
        <dbReference type="Google" id="ProtNLM"/>
    </source>
</evidence>
<dbReference type="PANTHER" id="PTHR13245">
    <property type="entry name" value="RRP15-LIKE PROTEIN"/>
    <property type="match status" value="1"/>
</dbReference>
<dbReference type="GO" id="GO:0016020">
    <property type="term" value="C:membrane"/>
    <property type="evidence" value="ECO:0007669"/>
    <property type="project" value="UniProtKB-SubCell"/>
</dbReference>
<organism evidence="9 10">
    <name type="scientific">Phaeosphaeria nodorum (strain SN15 / ATCC MYA-4574 / FGSC 10173)</name>
    <name type="common">Glume blotch fungus</name>
    <name type="synonym">Parastagonospora nodorum</name>
    <dbReference type="NCBI Taxonomy" id="321614"/>
    <lineage>
        <taxon>Eukaryota</taxon>
        <taxon>Fungi</taxon>
        <taxon>Dikarya</taxon>
        <taxon>Ascomycota</taxon>
        <taxon>Pezizomycotina</taxon>
        <taxon>Dothideomycetes</taxon>
        <taxon>Pleosporomycetidae</taxon>
        <taxon>Pleosporales</taxon>
        <taxon>Pleosporineae</taxon>
        <taxon>Phaeosphaeriaceae</taxon>
        <taxon>Parastagonospora</taxon>
    </lineage>
</organism>
<evidence type="ECO:0000256" key="8">
    <source>
        <dbReference type="SAM" id="Phobius"/>
    </source>
</evidence>
<dbReference type="PANTHER" id="PTHR13245:SF14">
    <property type="entry name" value="RRP15-LIKE PROTEIN"/>
    <property type="match status" value="1"/>
</dbReference>
<keyword evidence="5 8" id="KW-1133">Transmembrane helix</keyword>
<reference evidence="10" key="1">
    <citation type="journal article" date="2007" name="Plant Cell">
        <title>Dothideomycete-plant interactions illuminated by genome sequencing and EST analysis of the wheat pathogen Stagonospora nodorum.</title>
        <authorList>
            <person name="Hane J.K."/>
            <person name="Lowe R.G."/>
            <person name="Solomon P.S."/>
            <person name="Tan K.C."/>
            <person name="Schoch C.L."/>
            <person name="Spatafora J.W."/>
            <person name="Crous P.W."/>
            <person name="Kodira C."/>
            <person name="Birren B.W."/>
            <person name="Galagan J.E."/>
            <person name="Torriani S.F."/>
            <person name="McDonald B.A."/>
            <person name="Oliver R.P."/>
        </authorList>
    </citation>
    <scope>NUCLEOTIDE SEQUENCE [LARGE SCALE GENOMIC DNA]</scope>
    <source>
        <strain evidence="10">SN15 / ATCC MYA-4574 / FGSC 10173</strain>
    </source>
</reference>